<dbReference type="PANTHER" id="PTHR12843:SF5">
    <property type="entry name" value="EEF1A LYSINE METHYLTRANSFERASE 2"/>
    <property type="match status" value="1"/>
</dbReference>
<keyword evidence="4 5" id="KW-0949">S-adenosyl-L-methionine</keyword>
<dbReference type="GO" id="GO:0006417">
    <property type="term" value="P:regulation of translation"/>
    <property type="evidence" value="ECO:0007669"/>
    <property type="project" value="EnsemblFungi"/>
</dbReference>
<evidence type="ECO:0000256" key="4">
    <source>
        <dbReference type="ARBA" id="ARBA00022691"/>
    </source>
</evidence>
<dbReference type="GO" id="GO:0005737">
    <property type="term" value="C:cytoplasm"/>
    <property type="evidence" value="ECO:0007669"/>
    <property type="project" value="UniProtKB-SubCell"/>
</dbReference>
<reference evidence="8" key="1">
    <citation type="submission" date="2016-11" db="EMBL/GenBank/DDBJ databases">
        <authorList>
            <person name="Guldener U."/>
        </authorList>
    </citation>
    <scope>NUCLEOTIDE SEQUENCE [LARGE SCALE GENOMIC DNA]</scope>
</reference>
<dbReference type="Pfam" id="PF13847">
    <property type="entry name" value="Methyltransf_31"/>
    <property type="match status" value="1"/>
</dbReference>
<evidence type="ECO:0000313" key="7">
    <source>
        <dbReference type="EMBL" id="SGZ39890.1"/>
    </source>
</evidence>
<keyword evidence="1 5" id="KW-0963">Cytoplasm</keyword>
<organism evidence="7 8">
    <name type="scientific">Hanseniaspora guilliermondii</name>
    <dbReference type="NCBI Taxonomy" id="56406"/>
    <lineage>
        <taxon>Eukaryota</taxon>
        <taxon>Fungi</taxon>
        <taxon>Dikarya</taxon>
        <taxon>Ascomycota</taxon>
        <taxon>Saccharomycotina</taxon>
        <taxon>Saccharomycetes</taxon>
        <taxon>Saccharomycodales</taxon>
        <taxon>Saccharomycodaceae</taxon>
        <taxon>Hanseniaspora</taxon>
    </lineage>
</organism>
<dbReference type="EC" id="2.1.1.-" evidence="5"/>
<gene>
    <name evidence="5" type="primary">EFM4</name>
    <name evidence="7" type="ORF">HGUI_02090</name>
</gene>
<dbReference type="AlphaFoldDB" id="A0A1L0B0F9"/>
<evidence type="ECO:0000256" key="1">
    <source>
        <dbReference type="ARBA" id="ARBA00022490"/>
    </source>
</evidence>
<keyword evidence="3 5" id="KW-0808">Transferase</keyword>
<keyword evidence="2 5" id="KW-0489">Methyltransferase</keyword>
<accession>A0A1L0B0F9</accession>
<evidence type="ECO:0000259" key="6">
    <source>
        <dbReference type="Pfam" id="PF13847"/>
    </source>
</evidence>
<name>A0A1L0B0F9_9ASCO</name>
<dbReference type="SUPFAM" id="SSF53335">
    <property type="entry name" value="S-adenosyl-L-methionine-dependent methyltransferases"/>
    <property type="match status" value="1"/>
</dbReference>
<evidence type="ECO:0000313" key="8">
    <source>
        <dbReference type="Proteomes" id="UP000183365"/>
    </source>
</evidence>
<feature type="domain" description="Methyltransferase" evidence="6">
    <location>
        <begin position="74"/>
        <end position="233"/>
    </location>
</feature>
<evidence type="ECO:0000256" key="3">
    <source>
        <dbReference type="ARBA" id="ARBA00022679"/>
    </source>
</evidence>
<dbReference type="PANTHER" id="PTHR12843">
    <property type="entry name" value="PROTEIN-LYSINE N-METHYLTRANSFERASE METTL10"/>
    <property type="match status" value="1"/>
</dbReference>
<evidence type="ECO:0000256" key="2">
    <source>
        <dbReference type="ARBA" id="ARBA00022603"/>
    </source>
</evidence>
<dbReference type="HAMAP" id="MF_03188">
    <property type="entry name" value="Methyltr_EFM4"/>
    <property type="match status" value="1"/>
</dbReference>
<protein>
    <recommendedName>
        <fullName evidence="5">Protein-lysine N-methyltransferase EFM4</fullName>
        <ecNumber evidence="5">2.1.1.-</ecNumber>
    </recommendedName>
    <alternativeName>
        <fullName evidence="5">Elongation factor methyltransferase 4</fullName>
    </alternativeName>
</protein>
<keyword evidence="5" id="KW-0813">Transport</keyword>
<comment type="subcellular location">
    <subcellularLocation>
        <location evidence="5">Cytoplasm</location>
    </subcellularLocation>
</comment>
<dbReference type="EMBL" id="FQNF01000033">
    <property type="protein sequence ID" value="SGZ39890.1"/>
    <property type="molecule type" value="Genomic_DNA"/>
</dbReference>
<dbReference type="InterPro" id="IPR029063">
    <property type="entry name" value="SAM-dependent_MTases_sf"/>
</dbReference>
<proteinExistence type="inferred from homology"/>
<dbReference type="Proteomes" id="UP000183365">
    <property type="component" value="Unassembled WGS sequence"/>
</dbReference>
<dbReference type="Gene3D" id="3.40.50.150">
    <property type="entry name" value="Vaccinia Virus protein VP39"/>
    <property type="match status" value="1"/>
</dbReference>
<dbReference type="InterPro" id="IPR026635">
    <property type="entry name" value="Efm4/METTL10"/>
</dbReference>
<dbReference type="OrthoDB" id="10069295at2759"/>
<dbReference type="GO" id="GO:0032259">
    <property type="term" value="P:methylation"/>
    <property type="evidence" value="ECO:0007669"/>
    <property type="project" value="UniProtKB-KW"/>
</dbReference>
<evidence type="ECO:0000256" key="5">
    <source>
        <dbReference type="HAMAP-Rule" id="MF_03188"/>
    </source>
</evidence>
<dbReference type="CDD" id="cd02440">
    <property type="entry name" value="AdoMet_MTases"/>
    <property type="match status" value="1"/>
</dbReference>
<dbReference type="GO" id="GO:0016192">
    <property type="term" value="P:vesicle-mediated transport"/>
    <property type="evidence" value="ECO:0007669"/>
    <property type="project" value="UniProtKB-UniRule"/>
</dbReference>
<dbReference type="InterPro" id="IPR025714">
    <property type="entry name" value="Methyltranfer_dom"/>
</dbReference>
<dbReference type="VEuPathDB" id="FungiDB:HGUI_02090"/>
<keyword evidence="8" id="KW-1185">Reference proteome</keyword>
<comment type="similarity">
    <text evidence="5">Belongs to the class I-like SAM-binding methyltransferase superfamily. EFM4 family.</text>
</comment>
<sequence length="263" mass="30220">MEDTSKLNTSKLGTQKYWDDFYDREIVNFSQDKNDLGERWFDDSDAEFKMIELLMTEASSPDTEIIFKDKETNTTNFIDLGTGNGHFLFELIQDEEFDENFPEKNRLLGCDYSAKSIELAKNIQRDKFVDNQTIQKNLTFEVIDLFDEESEFFNHVKNNKNEKYQVVTDKGTLDAIALSGMDKFSASLNKDISLVDYYPHVIDNLLAKNGVFLITSCNFTQEELIRIIESTGNLKYYSNVNYPSIEFGGVKGSTICTVAFTTK</sequence>
<dbReference type="GO" id="GO:0016279">
    <property type="term" value="F:protein-lysine N-methyltransferase activity"/>
    <property type="evidence" value="ECO:0007669"/>
    <property type="project" value="UniProtKB-UniRule"/>
</dbReference>
<comment type="function">
    <text evidence="5">S-adenosyl-L-methionine-dependent protein-lysine N-methyltransferase that mono- and dimethylates elongation factor 1-alpha at 'Lys-316'. May play a role in intracellular transport.</text>
</comment>